<organism evidence="5 6">
    <name type="scientific">Paraburkholderia lycopersici</name>
    <dbReference type="NCBI Taxonomy" id="416944"/>
    <lineage>
        <taxon>Bacteria</taxon>
        <taxon>Pseudomonadati</taxon>
        <taxon>Pseudomonadota</taxon>
        <taxon>Betaproteobacteria</taxon>
        <taxon>Burkholderiales</taxon>
        <taxon>Burkholderiaceae</taxon>
        <taxon>Paraburkholderia</taxon>
    </lineage>
</organism>
<accession>A0A1G6TRV0</accession>
<dbReference type="SUPFAM" id="SSF53850">
    <property type="entry name" value="Periplasmic binding protein-like II"/>
    <property type="match status" value="1"/>
</dbReference>
<comment type="similarity">
    <text evidence="1">Belongs to the bacterial solute-binding protein 7 family.</text>
</comment>
<dbReference type="Pfam" id="PF03480">
    <property type="entry name" value="DctP"/>
    <property type="match status" value="1"/>
</dbReference>
<dbReference type="InterPro" id="IPR018389">
    <property type="entry name" value="DctP_fam"/>
</dbReference>
<dbReference type="PANTHER" id="PTHR33376:SF7">
    <property type="entry name" value="C4-DICARBOXYLATE-BINDING PROTEIN DCTB"/>
    <property type="match status" value="1"/>
</dbReference>
<evidence type="ECO:0000256" key="1">
    <source>
        <dbReference type="ARBA" id="ARBA00009023"/>
    </source>
</evidence>
<reference evidence="6" key="1">
    <citation type="submission" date="2016-09" db="EMBL/GenBank/DDBJ databases">
        <authorList>
            <person name="Varghese N."/>
            <person name="Submissions S."/>
        </authorList>
    </citation>
    <scope>NUCLEOTIDE SEQUENCE [LARGE SCALE GENOMIC DNA]</scope>
    <source>
        <strain evidence="6">TNe-862</strain>
    </source>
</reference>
<evidence type="ECO:0000256" key="2">
    <source>
        <dbReference type="ARBA" id="ARBA00022448"/>
    </source>
</evidence>
<keyword evidence="2" id="KW-0813">Transport</keyword>
<evidence type="ECO:0000313" key="6">
    <source>
        <dbReference type="Proteomes" id="UP000198908"/>
    </source>
</evidence>
<dbReference type="AlphaFoldDB" id="A0A1G6TRV0"/>
<dbReference type="RefSeq" id="WP_218137029.1">
    <property type="nucleotide sequence ID" value="NZ_FMYQ01000017.1"/>
</dbReference>
<dbReference type="PANTHER" id="PTHR33376">
    <property type="match status" value="1"/>
</dbReference>
<keyword evidence="6" id="KW-1185">Reference proteome</keyword>
<dbReference type="NCBIfam" id="NF037995">
    <property type="entry name" value="TRAP_S1"/>
    <property type="match status" value="1"/>
</dbReference>
<evidence type="ECO:0000256" key="3">
    <source>
        <dbReference type="ARBA" id="ARBA00022729"/>
    </source>
</evidence>
<gene>
    <name evidence="5" type="ORF">SAMN05421548_117135</name>
</gene>
<proteinExistence type="inferred from homology"/>
<dbReference type="EMBL" id="FMYQ01000017">
    <property type="protein sequence ID" value="SDD31823.1"/>
    <property type="molecule type" value="Genomic_DNA"/>
</dbReference>
<sequence length="334" mass="35933">MKKPTRFLAAPWGRAALAVCVLCTAVYAHAAVMWRAYTYNAAATVTAVKGLNALFEQIRSDTDNALSIRLNLGGTLAISATNITEAVAGNVVQMGDDAFFVGSVPVGGTVRLPMLIGDRAAFDRGWAAEAPFLKAAYDRKGVVLLGHYTFPINVIWSRRKLTTLADIAGQKIRVISPEQAEFIQRLGGIPVTLGTSEVAAALDRGVIDGVTTASSGYGYIWRDLLKYRYNLNISFIDSLILVNKQAWAALPPQTQAKVQQDVDAATARISDAMAEEEDRLTSQLGSSGITVTTPTPADMAQARRLISPYWDSWANARGGTAEQALSKVRAAIER</sequence>
<dbReference type="InterPro" id="IPR038404">
    <property type="entry name" value="TRAP_DctP_sf"/>
</dbReference>
<protein>
    <submittedName>
        <fullName evidence="5">TRAP-type C4-dicarboxylate transport system, substrate-binding protein</fullName>
    </submittedName>
</protein>
<evidence type="ECO:0000313" key="5">
    <source>
        <dbReference type="EMBL" id="SDD31823.1"/>
    </source>
</evidence>
<name>A0A1G6TRV0_9BURK</name>
<dbReference type="Proteomes" id="UP000198908">
    <property type="component" value="Unassembled WGS sequence"/>
</dbReference>
<feature type="signal peptide" evidence="4">
    <location>
        <begin position="1"/>
        <end position="30"/>
    </location>
</feature>
<dbReference type="GO" id="GO:0055085">
    <property type="term" value="P:transmembrane transport"/>
    <property type="evidence" value="ECO:0007669"/>
    <property type="project" value="InterPro"/>
</dbReference>
<dbReference type="STRING" id="416944.SAMN05421548_117135"/>
<dbReference type="Gene3D" id="3.40.190.170">
    <property type="entry name" value="Bacterial extracellular solute-binding protein, family 7"/>
    <property type="match status" value="1"/>
</dbReference>
<evidence type="ECO:0000256" key="4">
    <source>
        <dbReference type="SAM" id="SignalP"/>
    </source>
</evidence>
<keyword evidence="3 4" id="KW-0732">Signal</keyword>
<feature type="chain" id="PRO_5011602911" evidence="4">
    <location>
        <begin position="31"/>
        <end position="334"/>
    </location>
</feature>